<dbReference type="Pfam" id="PF09509">
    <property type="entry name" value="Hypoth_Ymh"/>
    <property type="match status" value="1"/>
</dbReference>
<dbReference type="Gene3D" id="1.25.10.10">
    <property type="entry name" value="Leucine-rich Repeat Variant"/>
    <property type="match status" value="1"/>
</dbReference>
<evidence type="ECO:0000313" key="3">
    <source>
        <dbReference type="EMBL" id="MCS0809512.1"/>
    </source>
</evidence>
<sequence length="392" mass="43911">MNLQLAIPSSLWTAVQSAYETQNYSHAILDATYHISGVLRERAGVDGDGASLVGQALGGDDPKLKLNAFQSESERNEQKGFEQMLRGVYLGIRNPRSHEQTTDDKETADAIIHFLGYLLKRLNASKEAFTIESFLARVLDSEFVESTRYAELLVAEVPKLRLSDCLIGIYRERKKTELRKLRYLIPALLSAMTPTQLASYLSVVSEELRTATEDSTIRTSLQMLTPEVWSGISELPRLRIENKLVQGIRQGEVLPSGKTIQALATWSNNFLKAFTTRSEAASALLNRLEDQDPDARHYVAKFFMRYLPDVMSTPAQTTRCIRAIVAAVRDDDANVRSKLIGAVLSYPVEWQQKLAEELHDMTDEENPAVHLADGTPFLSAPSKDEFDDDIPF</sequence>
<dbReference type="InterPro" id="IPR012654">
    <property type="entry name" value="CHP02391"/>
</dbReference>
<feature type="domain" description="Conserved hypothetical protein CHP02391" evidence="2">
    <location>
        <begin position="10"/>
        <end position="122"/>
    </location>
</feature>
<feature type="region of interest" description="Disordered" evidence="1">
    <location>
        <begin position="371"/>
        <end position="392"/>
    </location>
</feature>
<accession>A0ABT2DE27</accession>
<evidence type="ECO:0000313" key="4">
    <source>
        <dbReference type="Proteomes" id="UP001206126"/>
    </source>
</evidence>
<dbReference type="EMBL" id="JANUHB010000003">
    <property type="protein sequence ID" value="MCS0809512.1"/>
    <property type="molecule type" value="Genomic_DNA"/>
</dbReference>
<reference evidence="3 4" key="1">
    <citation type="submission" date="2022-08" db="EMBL/GenBank/DDBJ databases">
        <title>Reclassification of Massilia species as members of the genera Telluria, Duganella, Pseudoduganella, Mokoshia gen. nov. and Zemynaea gen. nov. using orthogonal and non-orthogonal genome-based approaches.</title>
        <authorList>
            <person name="Bowman J.P."/>
        </authorList>
    </citation>
    <scope>NUCLEOTIDE SEQUENCE [LARGE SCALE GENOMIC DNA]</scope>
    <source>
        <strain evidence="3 4">JCM 31605</strain>
    </source>
</reference>
<proteinExistence type="predicted"/>
<evidence type="ECO:0000256" key="1">
    <source>
        <dbReference type="SAM" id="MobiDB-lite"/>
    </source>
</evidence>
<dbReference type="InterPro" id="IPR016024">
    <property type="entry name" value="ARM-type_fold"/>
</dbReference>
<dbReference type="SUPFAM" id="SSF48371">
    <property type="entry name" value="ARM repeat"/>
    <property type="match status" value="1"/>
</dbReference>
<organism evidence="3 4">
    <name type="scientific">Massilia agilis</name>
    <dbReference type="NCBI Taxonomy" id="1811226"/>
    <lineage>
        <taxon>Bacteria</taxon>
        <taxon>Pseudomonadati</taxon>
        <taxon>Pseudomonadota</taxon>
        <taxon>Betaproteobacteria</taxon>
        <taxon>Burkholderiales</taxon>
        <taxon>Oxalobacteraceae</taxon>
        <taxon>Telluria group</taxon>
        <taxon>Massilia</taxon>
    </lineage>
</organism>
<gene>
    <name evidence="3" type="ORF">NX774_16430</name>
</gene>
<dbReference type="NCBIfam" id="TIGR02391">
    <property type="entry name" value="hypoth_ymh"/>
    <property type="match status" value="1"/>
</dbReference>
<protein>
    <submittedName>
        <fullName evidence="3">TIGR02391 family protein</fullName>
    </submittedName>
</protein>
<evidence type="ECO:0000259" key="2">
    <source>
        <dbReference type="Pfam" id="PF09509"/>
    </source>
</evidence>
<name>A0ABT2DE27_9BURK</name>
<keyword evidence="4" id="KW-1185">Reference proteome</keyword>
<comment type="caution">
    <text evidence="3">The sequence shown here is derived from an EMBL/GenBank/DDBJ whole genome shotgun (WGS) entry which is preliminary data.</text>
</comment>
<dbReference type="RefSeq" id="WP_258823310.1">
    <property type="nucleotide sequence ID" value="NZ_JANUHB010000003.1"/>
</dbReference>
<dbReference type="Proteomes" id="UP001206126">
    <property type="component" value="Unassembled WGS sequence"/>
</dbReference>
<dbReference type="InterPro" id="IPR011989">
    <property type="entry name" value="ARM-like"/>
</dbReference>